<proteinExistence type="predicted"/>
<keyword evidence="3" id="KW-0479">Metal-binding</keyword>
<dbReference type="InterPro" id="IPR036922">
    <property type="entry name" value="Rieske_2Fe-2S_sf"/>
</dbReference>
<dbReference type="PANTHER" id="PTHR21266">
    <property type="entry name" value="IRON-SULFUR DOMAIN CONTAINING PROTEIN"/>
    <property type="match status" value="1"/>
</dbReference>
<comment type="cofactor">
    <cofactor evidence="1">
        <name>Fe cation</name>
        <dbReference type="ChEBI" id="CHEBI:24875"/>
    </cofactor>
</comment>
<evidence type="ECO:0000256" key="5">
    <source>
        <dbReference type="ARBA" id="ARBA00023004"/>
    </source>
</evidence>
<dbReference type="PROSITE" id="PS51296">
    <property type="entry name" value="RIESKE"/>
    <property type="match status" value="1"/>
</dbReference>
<dbReference type="AlphaFoldDB" id="A0A918VFG4"/>
<dbReference type="SUPFAM" id="SSF50022">
    <property type="entry name" value="ISP domain"/>
    <property type="match status" value="1"/>
</dbReference>
<dbReference type="EMBL" id="BMZD01000003">
    <property type="protein sequence ID" value="GGZ96951.1"/>
    <property type="molecule type" value="Genomic_DNA"/>
</dbReference>
<dbReference type="InterPro" id="IPR050584">
    <property type="entry name" value="Cholesterol_7-desaturase"/>
</dbReference>
<sequence length="362" mass="41202">MATTAEYGLGPHTFPRGWFMIATSEDVADKPVPLHFFGREFVAYRGESGRVYLVDAYCPHMRIHIGRNTTSYVVKDGEQIQGESIRCPGHGWRFGPDGKADDIPYSTHGIPKAACIKTFPVEERAGCIWMWHDAEGGAPDFDLPDFAEWDMEEQGWVRWRLDHLGTLPIHPQEIVDNMTDVAHFIPVHGSKDIVWFENEFRDHKIFQRFGAGHRTLVSDSEHDVLVTDTWYTGPGILLSRMEGQHPSIIMICNTPVEDGEVRVWYALMVKVSDTRADEAGVSMARSYQDVALDAFAQDFEVWQHKEAAINIMQIPDDGPFHKERIWYRQFYNPRDKAAEFQGRVNGVHTTIDKRPGAKSKAA</sequence>
<dbReference type="GO" id="GO:0008203">
    <property type="term" value="P:cholesterol metabolic process"/>
    <property type="evidence" value="ECO:0007669"/>
    <property type="project" value="InterPro"/>
</dbReference>
<evidence type="ECO:0000256" key="3">
    <source>
        <dbReference type="ARBA" id="ARBA00022723"/>
    </source>
</evidence>
<dbReference type="Pfam" id="PF19298">
    <property type="entry name" value="KshA_C"/>
    <property type="match status" value="1"/>
</dbReference>
<dbReference type="InterPro" id="IPR017941">
    <property type="entry name" value="Rieske_2Fe-2S"/>
</dbReference>
<dbReference type="InterPro" id="IPR045605">
    <property type="entry name" value="KshA-like_C"/>
</dbReference>
<organism evidence="8 9">
    <name type="scientific">Novosphingobium arvoryzae</name>
    <dbReference type="NCBI Taxonomy" id="1256514"/>
    <lineage>
        <taxon>Bacteria</taxon>
        <taxon>Pseudomonadati</taxon>
        <taxon>Pseudomonadota</taxon>
        <taxon>Alphaproteobacteria</taxon>
        <taxon>Sphingomonadales</taxon>
        <taxon>Sphingomonadaceae</taxon>
        <taxon>Novosphingobium</taxon>
    </lineage>
</organism>
<evidence type="ECO:0000256" key="4">
    <source>
        <dbReference type="ARBA" id="ARBA00023002"/>
    </source>
</evidence>
<keyword evidence="9" id="KW-1185">Reference proteome</keyword>
<dbReference type="SUPFAM" id="SSF55961">
    <property type="entry name" value="Bet v1-like"/>
    <property type="match status" value="1"/>
</dbReference>
<dbReference type="Gene3D" id="2.102.10.10">
    <property type="entry name" value="Rieske [2Fe-2S] iron-sulphur domain"/>
    <property type="match status" value="1"/>
</dbReference>
<evidence type="ECO:0000259" key="7">
    <source>
        <dbReference type="PROSITE" id="PS51296"/>
    </source>
</evidence>
<dbReference type="CDD" id="cd03469">
    <property type="entry name" value="Rieske_RO_Alpha_N"/>
    <property type="match status" value="1"/>
</dbReference>
<evidence type="ECO:0000313" key="8">
    <source>
        <dbReference type="EMBL" id="GGZ96951.1"/>
    </source>
</evidence>
<dbReference type="PANTHER" id="PTHR21266:SF60">
    <property type="entry name" value="3-KETOSTEROID-9-ALPHA-MONOOXYGENASE, OXYGENASE COMPONENT"/>
    <property type="match status" value="1"/>
</dbReference>
<keyword evidence="6" id="KW-0411">Iron-sulfur</keyword>
<dbReference type="RefSeq" id="WP_189540454.1">
    <property type="nucleotide sequence ID" value="NZ_BMZD01000003.1"/>
</dbReference>
<keyword evidence="2" id="KW-0001">2Fe-2S</keyword>
<dbReference type="GO" id="GO:0016491">
    <property type="term" value="F:oxidoreductase activity"/>
    <property type="evidence" value="ECO:0007669"/>
    <property type="project" value="UniProtKB-KW"/>
</dbReference>
<evidence type="ECO:0000313" key="9">
    <source>
        <dbReference type="Proteomes" id="UP000634139"/>
    </source>
</evidence>
<protein>
    <submittedName>
        <fullName evidence="8">Oxidoreductase</fullName>
    </submittedName>
</protein>
<keyword evidence="4" id="KW-0560">Oxidoreductase</keyword>
<evidence type="ECO:0000256" key="6">
    <source>
        <dbReference type="ARBA" id="ARBA00023014"/>
    </source>
</evidence>
<accession>A0A918VFG4</accession>
<comment type="caution">
    <text evidence="8">The sequence shown here is derived from an EMBL/GenBank/DDBJ whole genome shotgun (WGS) entry which is preliminary data.</text>
</comment>
<dbReference type="GO" id="GO:0046872">
    <property type="term" value="F:metal ion binding"/>
    <property type="evidence" value="ECO:0007669"/>
    <property type="project" value="UniProtKB-KW"/>
</dbReference>
<keyword evidence="5" id="KW-0408">Iron</keyword>
<reference evidence="8" key="2">
    <citation type="submission" date="2020-09" db="EMBL/GenBank/DDBJ databases">
        <authorList>
            <person name="Sun Q."/>
            <person name="Kim S."/>
        </authorList>
    </citation>
    <scope>NUCLEOTIDE SEQUENCE</scope>
    <source>
        <strain evidence="8">KCTC 32422</strain>
    </source>
</reference>
<dbReference type="Pfam" id="PF00355">
    <property type="entry name" value="Rieske"/>
    <property type="match status" value="1"/>
</dbReference>
<dbReference type="Proteomes" id="UP000634139">
    <property type="component" value="Unassembled WGS sequence"/>
</dbReference>
<dbReference type="Gene3D" id="3.90.380.10">
    <property type="entry name" value="Naphthalene 1,2-dioxygenase Alpha Subunit, Chain A, domain 1"/>
    <property type="match status" value="1"/>
</dbReference>
<dbReference type="GO" id="GO:0051537">
    <property type="term" value="F:2 iron, 2 sulfur cluster binding"/>
    <property type="evidence" value="ECO:0007669"/>
    <property type="project" value="UniProtKB-KW"/>
</dbReference>
<feature type="domain" description="Rieske" evidence="7">
    <location>
        <begin position="18"/>
        <end position="130"/>
    </location>
</feature>
<evidence type="ECO:0000256" key="2">
    <source>
        <dbReference type="ARBA" id="ARBA00022714"/>
    </source>
</evidence>
<name>A0A918VFG4_9SPHN</name>
<evidence type="ECO:0000256" key="1">
    <source>
        <dbReference type="ARBA" id="ARBA00001962"/>
    </source>
</evidence>
<gene>
    <name evidence="8" type="ORF">GCM10011617_16950</name>
</gene>
<reference evidence="8" key="1">
    <citation type="journal article" date="2014" name="Int. J. Syst. Evol. Microbiol.">
        <title>Complete genome sequence of Corynebacterium casei LMG S-19264T (=DSM 44701T), isolated from a smear-ripened cheese.</title>
        <authorList>
            <consortium name="US DOE Joint Genome Institute (JGI-PGF)"/>
            <person name="Walter F."/>
            <person name="Albersmeier A."/>
            <person name="Kalinowski J."/>
            <person name="Ruckert C."/>
        </authorList>
    </citation>
    <scope>NUCLEOTIDE SEQUENCE</scope>
    <source>
        <strain evidence="8">KCTC 32422</strain>
    </source>
</reference>